<name>A0A1Y5NFR2_9BACT</name>
<accession>A0A1Y5NFR2</accession>
<evidence type="ECO:0000313" key="3">
    <source>
        <dbReference type="Proteomes" id="UP000196534"/>
    </source>
</evidence>
<evidence type="ECO:0000313" key="2">
    <source>
        <dbReference type="EMBL" id="OUT19718.1"/>
    </source>
</evidence>
<dbReference type="Proteomes" id="UP000196534">
    <property type="component" value="Unassembled WGS sequence"/>
</dbReference>
<feature type="region of interest" description="Disordered" evidence="1">
    <location>
        <begin position="20"/>
        <end position="45"/>
    </location>
</feature>
<dbReference type="EMBL" id="NDYR01000004">
    <property type="protein sequence ID" value="OUT19718.1"/>
    <property type="molecule type" value="Genomic_DNA"/>
</dbReference>
<proteinExistence type="predicted"/>
<gene>
    <name evidence="2" type="ORF">B9N61_01275</name>
</gene>
<sequence length="192" mass="21222">MNENVNKNLDENLDVEMATASKNENQNLDENASQTLGETKQSRENLEENIKKTSCGANWALNLAKKTLEISLQSAGGVLACAGKAGEWLGNLANELKDDAKKAELSKINEEQAKFDGAQIISNDLVKDIVAKRLKTEADNVEFGQIYLGKMEAFNKASREYFYEAKAKFNDFLYCFKIAAGNGEILSLKIKS</sequence>
<dbReference type="RefSeq" id="WP_087585588.1">
    <property type="nucleotide sequence ID" value="NZ_CABMKP010000004.1"/>
</dbReference>
<evidence type="ECO:0000256" key="1">
    <source>
        <dbReference type="SAM" id="MobiDB-lite"/>
    </source>
</evidence>
<feature type="compositionally biased region" description="Polar residues" evidence="1">
    <location>
        <begin position="20"/>
        <end position="39"/>
    </location>
</feature>
<dbReference type="AlphaFoldDB" id="A0A1Y5NFR2"/>
<organism evidence="2 3">
    <name type="scientific">Campylobacter concisus</name>
    <dbReference type="NCBI Taxonomy" id="199"/>
    <lineage>
        <taxon>Bacteria</taxon>
        <taxon>Pseudomonadati</taxon>
        <taxon>Campylobacterota</taxon>
        <taxon>Epsilonproteobacteria</taxon>
        <taxon>Campylobacterales</taxon>
        <taxon>Campylobacteraceae</taxon>
        <taxon>Campylobacter</taxon>
    </lineage>
</organism>
<reference evidence="2 3" key="1">
    <citation type="submission" date="2017-04" db="EMBL/GenBank/DDBJ databases">
        <title>Complete genome of Campylobacter concisus ATCC 33237T and draft genomes for an additional eight well characterized C. concisus strains.</title>
        <authorList>
            <person name="Cornelius A.J."/>
            <person name="Miller W.G."/>
            <person name="Lastovica A.J."/>
            <person name="On S.L."/>
            <person name="French N.P."/>
            <person name="Vandenberg O."/>
            <person name="Biggs P.J."/>
        </authorList>
    </citation>
    <scope>NUCLEOTIDE SEQUENCE [LARGE SCALE GENOMIC DNA]</scope>
    <source>
        <strain evidence="2 3">Lasto205.94</strain>
    </source>
</reference>
<comment type="caution">
    <text evidence="2">The sequence shown here is derived from an EMBL/GenBank/DDBJ whole genome shotgun (WGS) entry which is preliminary data.</text>
</comment>
<protein>
    <submittedName>
        <fullName evidence="2">Uncharacterized protein</fullName>
    </submittedName>
</protein>